<proteinExistence type="predicted"/>
<dbReference type="InterPro" id="IPR011044">
    <property type="entry name" value="Quino_amine_DH_bsu"/>
</dbReference>
<reference evidence="1" key="1">
    <citation type="journal article" date="2014" name="Int. J. Syst. Evol. Microbiol.">
        <title>Complete genome sequence of Corynebacterium casei LMG S-19264T (=DSM 44701T), isolated from a smear-ripened cheese.</title>
        <authorList>
            <consortium name="US DOE Joint Genome Institute (JGI-PGF)"/>
            <person name="Walter F."/>
            <person name="Albersmeier A."/>
            <person name="Kalinowski J."/>
            <person name="Ruckert C."/>
        </authorList>
    </citation>
    <scope>NUCLEOTIDE SEQUENCE</scope>
    <source>
        <strain evidence="1">JCM 4369</strain>
    </source>
</reference>
<evidence type="ECO:0000313" key="1">
    <source>
        <dbReference type="EMBL" id="GGV12004.1"/>
    </source>
</evidence>
<dbReference type="AlphaFoldDB" id="A0A918IGP6"/>
<protein>
    <submittedName>
        <fullName evidence="1">Uncharacterized protein</fullName>
    </submittedName>
</protein>
<keyword evidence="2" id="KW-1185">Reference proteome</keyword>
<sequence>MISLNVDVGAFEVPGGALAVVLSPDAGHVVATGPLGYALWRRSDGRTTVRESVGPGGGRRLGRRTRVAVASGRRALVPDADRGELWRTEPAASPLTDLAWMRQGRRLAVAA</sequence>
<reference evidence="1" key="2">
    <citation type="submission" date="2020-09" db="EMBL/GenBank/DDBJ databases">
        <authorList>
            <person name="Sun Q."/>
            <person name="Ohkuma M."/>
        </authorList>
    </citation>
    <scope>NUCLEOTIDE SEQUENCE</scope>
    <source>
        <strain evidence="1">JCM 4369</strain>
    </source>
</reference>
<evidence type="ECO:0000313" key="2">
    <source>
        <dbReference type="Proteomes" id="UP000618795"/>
    </source>
</evidence>
<dbReference type="EMBL" id="BMTD01000015">
    <property type="protein sequence ID" value="GGV12004.1"/>
    <property type="molecule type" value="Genomic_DNA"/>
</dbReference>
<dbReference type="SUPFAM" id="SSF50969">
    <property type="entry name" value="YVTN repeat-like/Quinoprotein amine dehydrogenase"/>
    <property type="match status" value="1"/>
</dbReference>
<comment type="caution">
    <text evidence="1">The sequence shown here is derived from an EMBL/GenBank/DDBJ whole genome shotgun (WGS) entry which is preliminary data.</text>
</comment>
<name>A0A918IGP6_9ACTN</name>
<accession>A0A918IGP6</accession>
<dbReference type="Proteomes" id="UP000618795">
    <property type="component" value="Unassembled WGS sequence"/>
</dbReference>
<organism evidence="1 2">
    <name type="scientific">Streptomyces filipinensis</name>
    <dbReference type="NCBI Taxonomy" id="66887"/>
    <lineage>
        <taxon>Bacteria</taxon>
        <taxon>Bacillati</taxon>
        <taxon>Actinomycetota</taxon>
        <taxon>Actinomycetes</taxon>
        <taxon>Kitasatosporales</taxon>
        <taxon>Streptomycetaceae</taxon>
        <taxon>Streptomyces</taxon>
    </lineage>
</organism>
<dbReference type="RefSeq" id="WP_229854376.1">
    <property type="nucleotide sequence ID" value="NZ_BMTD01000015.1"/>
</dbReference>
<gene>
    <name evidence="1" type="ORF">GCM10010260_58250</name>
</gene>